<evidence type="ECO:0000313" key="7">
    <source>
        <dbReference type="EMBL" id="PYI00736.1"/>
    </source>
</evidence>
<dbReference type="SMART" id="SM00066">
    <property type="entry name" value="GAL4"/>
    <property type="match status" value="1"/>
</dbReference>
<dbReference type="GO" id="GO:0003677">
    <property type="term" value="F:DNA binding"/>
    <property type="evidence" value="ECO:0007669"/>
    <property type="project" value="UniProtKB-KW"/>
</dbReference>
<keyword evidence="4" id="KW-0539">Nucleus</keyword>
<dbReference type="SUPFAM" id="SSF57701">
    <property type="entry name" value="Zn2/Cys6 DNA-binding domain"/>
    <property type="match status" value="1"/>
</dbReference>
<evidence type="ECO:0000313" key="8">
    <source>
        <dbReference type="Proteomes" id="UP000248423"/>
    </source>
</evidence>
<dbReference type="OrthoDB" id="3546279at2759"/>
<dbReference type="AlphaFoldDB" id="A0A319DSQ1"/>
<dbReference type="VEuPathDB" id="FungiDB:BO78DRAFT_465130"/>
<keyword evidence="8" id="KW-1185">Reference proteome</keyword>
<proteinExistence type="predicted"/>
<dbReference type="Proteomes" id="UP000248423">
    <property type="component" value="Unassembled WGS sequence"/>
</dbReference>
<evidence type="ECO:0000256" key="1">
    <source>
        <dbReference type="ARBA" id="ARBA00023015"/>
    </source>
</evidence>
<feature type="domain" description="Zn(2)-C6 fungal-type" evidence="6">
    <location>
        <begin position="40"/>
        <end position="70"/>
    </location>
</feature>
<evidence type="ECO:0000256" key="2">
    <source>
        <dbReference type="ARBA" id="ARBA00023125"/>
    </source>
</evidence>
<dbReference type="InterPro" id="IPR001138">
    <property type="entry name" value="Zn2Cys6_DnaBD"/>
</dbReference>
<dbReference type="EMBL" id="KZ826438">
    <property type="protein sequence ID" value="PYI00736.1"/>
    <property type="molecule type" value="Genomic_DNA"/>
</dbReference>
<gene>
    <name evidence="7" type="ORF">BO78DRAFT_465130</name>
</gene>
<keyword evidence="3" id="KW-0804">Transcription</keyword>
<feature type="region of interest" description="Disordered" evidence="5">
    <location>
        <begin position="1"/>
        <end position="31"/>
    </location>
</feature>
<dbReference type="GO" id="GO:0009893">
    <property type="term" value="P:positive regulation of metabolic process"/>
    <property type="evidence" value="ECO:0007669"/>
    <property type="project" value="UniProtKB-ARBA"/>
</dbReference>
<dbReference type="PANTHER" id="PTHR47657:SF10">
    <property type="entry name" value="ZN(II)2CYS6 TRANSCRIPTION FACTOR (EUROFUNG)"/>
    <property type="match status" value="1"/>
</dbReference>
<dbReference type="STRING" id="1448318.A0A319DSQ1"/>
<evidence type="ECO:0000256" key="3">
    <source>
        <dbReference type="ARBA" id="ARBA00023163"/>
    </source>
</evidence>
<sequence>MSNGPSPPATETSEPQDRGTSRTCKDSKRRRVRHHKSRNGCYTCKLRRVKCDEVQPICGSCAFRGDQCSFPAPTIAPTTHGASHAAPRTGEIGLPLLECRPPESPTRAEPIHMADMSLLTRFMIRTSPRMSLDAKRVQAWQRVIPDIATQKDYLMHLLLTLAGEHALYEGYVSNSTTSRADNGHPPLPRISEHGGQLDYHRVIQHHQRGLEGFRQALADISPATAEDVFCGSILLVAIAFASISIRDLDSAELGLIHTDDHDTPYTDWLHLVRGLTSIVGEYWFTLKLGRLRSMLSYTYATGTWKPTLPELPSSPFPRLANGSPMLSVFAQGASQALHMLRSFATRLSSNKTAFGEAAPFGHPEADGSLHDHVNTLDGLADIYMRVLYTSQFSQSERDCPGSLDVQIDLEDSAITSWPQMLSDIFIASLKPSEQVRTAEGFSYVILAHFYLTLALFEDVWYFNRGPRAEIRKIFSLVERLNSREISALMAWPMSVIGEH</sequence>
<protein>
    <recommendedName>
        <fullName evidence="6">Zn(2)-C6 fungal-type domain-containing protein</fullName>
    </recommendedName>
</protein>
<dbReference type="PROSITE" id="PS50048">
    <property type="entry name" value="ZN2_CY6_FUNGAL_2"/>
    <property type="match status" value="1"/>
</dbReference>
<dbReference type="CDD" id="cd00067">
    <property type="entry name" value="GAL4"/>
    <property type="match status" value="1"/>
</dbReference>
<evidence type="ECO:0000259" key="6">
    <source>
        <dbReference type="PROSITE" id="PS50048"/>
    </source>
</evidence>
<keyword evidence="1" id="KW-0805">Transcription regulation</keyword>
<dbReference type="InterPro" id="IPR036864">
    <property type="entry name" value="Zn2-C6_fun-type_DNA-bd_sf"/>
</dbReference>
<keyword evidence="2" id="KW-0238">DNA-binding</keyword>
<dbReference type="Gene3D" id="4.10.240.10">
    <property type="entry name" value="Zn(2)-C6 fungal-type DNA-binding domain"/>
    <property type="match status" value="1"/>
</dbReference>
<reference evidence="7 8" key="1">
    <citation type="submission" date="2018-02" db="EMBL/GenBank/DDBJ databases">
        <title>The genomes of Aspergillus section Nigri reveals drivers in fungal speciation.</title>
        <authorList>
            <consortium name="DOE Joint Genome Institute"/>
            <person name="Vesth T.C."/>
            <person name="Nybo J."/>
            <person name="Theobald S."/>
            <person name="Brandl J."/>
            <person name="Frisvad J.C."/>
            <person name="Nielsen K.F."/>
            <person name="Lyhne E.K."/>
            <person name="Kogle M.E."/>
            <person name="Kuo A."/>
            <person name="Riley R."/>
            <person name="Clum A."/>
            <person name="Nolan M."/>
            <person name="Lipzen A."/>
            <person name="Salamov A."/>
            <person name="Henrissat B."/>
            <person name="Wiebenga A."/>
            <person name="De vries R.P."/>
            <person name="Grigoriev I.V."/>
            <person name="Mortensen U.H."/>
            <person name="Andersen M.R."/>
            <person name="Baker S.E."/>
        </authorList>
    </citation>
    <scope>NUCLEOTIDE SEQUENCE [LARGE SCALE GENOMIC DNA]</scope>
    <source>
        <strain evidence="7 8">CBS 121057</strain>
    </source>
</reference>
<dbReference type="InterPro" id="IPR052400">
    <property type="entry name" value="Zn2-C6_fungal_TF"/>
</dbReference>
<dbReference type="GO" id="GO:0000981">
    <property type="term" value="F:DNA-binding transcription factor activity, RNA polymerase II-specific"/>
    <property type="evidence" value="ECO:0007669"/>
    <property type="project" value="InterPro"/>
</dbReference>
<organism evidence="7 8">
    <name type="scientific">Aspergillus sclerotiicarbonarius (strain CBS 121057 / IBT 28362)</name>
    <dbReference type="NCBI Taxonomy" id="1448318"/>
    <lineage>
        <taxon>Eukaryota</taxon>
        <taxon>Fungi</taxon>
        <taxon>Dikarya</taxon>
        <taxon>Ascomycota</taxon>
        <taxon>Pezizomycotina</taxon>
        <taxon>Eurotiomycetes</taxon>
        <taxon>Eurotiomycetidae</taxon>
        <taxon>Eurotiales</taxon>
        <taxon>Aspergillaceae</taxon>
        <taxon>Aspergillus</taxon>
        <taxon>Aspergillus subgen. Circumdati</taxon>
    </lineage>
</organism>
<dbReference type="PANTHER" id="PTHR47657">
    <property type="entry name" value="STEROL REGULATORY ELEMENT-BINDING PROTEIN ECM22"/>
    <property type="match status" value="1"/>
</dbReference>
<dbReference type="PROSITE" id="PS00463">
    <property type="entry name" value="ZN2_CY6_FUNGAL_1"/>
    <property type="match status" value="1"/>
</dbReference>
<evidence type="ECO:0000256" key="4">
    <source>
        <dbReference type="ARBA" id="ARBA00023242"/>
    </source>
</evidence>
<name>A0A319DSQ1_ASPSB</name>
<dbReference type="Pfam" id="PF00172">
    <property type="entry name" value="Zn_clus"/>
    <property type="match status" value="1"/>
</dbReference>
<feature type="compositionally biased region" description="Basic and acidic residues" evidence="5">
    <location>
        <begin position="15"/>
        <end position="26"/>
    </location>
</feature>
<dbReference type="GO" id="GO:0008270">
    <property type="term" value="F:zinc ion binding"/>
    <property type="evidence" value="ECO:0007669"/>
    <property type="project" value="InterPro"/>
</dbReference>
<accession>A0A319DSQ1</accession>
<evidence type="ECO:0000256" key="5">
    <source>
        <dbReference type="SAM" id="MobiDB-lite"/>
    </source>
</evidence>